<keyword evidence="2" id="KW-0812">Transmembrane</keyword>
<dbReference type="InterPro" id="IPR032710">
    <property type="entry name" value="NTF2-like_dom_sf"/>
</dbReference>
<evidence type="ECO:0000313" key="5">
    <source>
        <dbReference type="Proteomes" id="UP000006732"/>
    </source>
</evidence>
<keyword evidence="2" id="KW-0472">Membrane</keyword>
<dbReference type="InterPro" id="IPR007379">
    <property type="entry name" value="Tim44-like_dom"/>
</dbReference>
<dbReference type="RefSeq" id="WP_011737371.1">
    <property type="nucleotide sequence ID" value="NC_008609.1"/>
</dbReference>
<protein>
    <submittedName>
        <fullName evidence="4">Import inner membrane translocase, subunit Tim44</fullName>
    </submittedName>
</protein>
<dbReference type="KEGG" id="ppd:Ppro_3566"/>
<dbReference type="eggNOG" id="COG4395">
    <property type="taxonomic scope" value="Bacteria"/>
</dbReference>
<dbReference type="EMBL" id="CP000482">
    <property type="protein sequence ID" value="ABL01158.1"/>
    <property type="molecule type" value="Genomic_DNA"/>
</dbReference>
<accession>A1AUY7</accession>
<name>A1AUY7_PELPD</name>
<dbReference type="Proteomes" id="UP000006732">
    <property type="component" value="Chromosome"/>
</dbReference>
<evidence type="ECO:0000313" key="4">
    <source>
        <dbReference type="EMBL" id="ABL01158.1"/>
    </source>
</evidence>
<organism evidence="4 5">
    <name type="scientific">Pelobacter propionicus (strain DSM 2379 / NBRC 103807 / OttBd1)</name>
    <dbReference type="NCBI Taxonomy" id="338966"/>
    <lineage>
        <taxon>Bacteria</taxon>
        <taxon>Pseudomonadati</taxon>
        <taxon>Thermodesulfobacteriota</taxon>
        <taxon>Desulfuromonadia</taxon>
        <taxon>Desulfuromonadales</taxon>
        <taxon>Desulfuromonadaceae</taxon>
        <taxon>Pelobacter</taxon>
    </lineage>
</organism>
<dbReference type="Gene3D" id="3.10.450.240">
    <property type="match status" value="1"/>
</dbReference>
<proteinExistence type="predicted"/>
<dbReference type="AlphaFoldDB" id="A1AUY7"/>
<feature type="compositionally biased region" description="Low complexity" evidence="1">
    <location>
        <begin position="54"/>
        <end position="72"/>
    </location>
</feature>
<evidence type="ECO:0000259" key="3">
    <source>
        <dbReference type="SMART" id="SM00978"/>
    </source>
</evidence>
<feature type="transmembrane region" description="Helical" evidence="2">
    <location>
        <begin position="6"/>
        <end position="25"/>
    </location>
</feature>
<reference evidence="4 5" key="1">
    <citation type="submission" date="2006-10" db="EMBL/GenBank/DDBJ databases">
        <title>Complete sequence of chromosome of Pelobacter propionicus DSM 2379.</title>
        <authorList>
            <consortium name="US DOE Joint Genome Institute"/>
            <person name="Copeland A."/>
            <person name="Lucas S."/>
            <person name="Lapidus A."/>
            <person name="Barry K."/>
            <person name="Detter J.C."/>
            <person name="Glavina del Rio T."/>
            <person name="Hammon N."/>
            <person name="Israni S."/>
            <person name="Dalin E."/>
            <person name="Tice H."/>
            <person name="Pitluck S."/>
            <person name="Saunders E."/>
            <person name="Brettin T."/>
            <person name="Bruce D."/>
            <person name="Han C."/>
            <person name="Tapia R."/>
            <person name="Schmutz J."/>
            <person name="Larimer F."/>
            <person name="Land M."/>
            <person name="Hauser L."/>
            <person name="Kyrpides N."/>
            <person name="Kim E."/>
            <person name="Lovley D."/>
            <person name="Richardson P."/>
        </authorList>
    </citation>
    <scope>NUCLEOTIDE SEQUENCE [LARGE SCALE GENOMIC DNA]</scope>
    <source>
        <strain evidence="5">DSM 2379 / NBRC 103807 / OttBd1</strain>
    </source>
</reference>
<feature type="region of interest" description="Disordered" evidence="1">
    <location>
        <begin position="31"/>
        <end position="72"/>
    </location>
</feature>
<feature type="domain" description="Tim44-like" evidence="3">
    <location>
        <begin position="172"/>
        <end position="317"/>
    </location>
</feature>
<keyword evidence="5" id="KW-1185">Reference proteome</keyword>
<dbReference type="Pfam" id="PF04280">
    <property type="entry name" value="Tim44"/>
    <property type="match status" value="1"/>
</dbReference>
<dbReference type="STRING" id="338966.Ppro_3566"/>
<feature type="transmembrane region" description="Helical" evidence="2">
    <location>
        <begin position="108"/>
        <end position="130"/>
    </location>
</feature>
<feature type="transmembrane region" description="Helical" evidence="2">
    <location>
        <begin position="82"/>
        <end position="102"/>
    </location>
</feature>
<dbReference type="SMART" id="SM00978">
    <property type="entry name" value="Tim44"/>
    <property type="match status" value="1"/>
</dbReference>
<dbReference type="OrthoDB" id="9811434at2"/>
<keyword evidence="2" id="KW-1133">Transmembrane helix</keyword>
<dbReference type="HOGENOM" id="CLU_066429_0_0_7"/>
<sequence length="317" mass="34478">MNKSIVRIFTLMAAIMMLSVTVLELNAEARAGGSRSSGSRGSRSYSKPASNYSQPHQTRQQQAAPAPSPFQQQAGGGFMRSMAGGIMGGMLGSMLFSSFAGAGGGMGGLGGGGIGMFEIILLAGLGYLIYRFIKKKRELSLATPSGQGGYQREAVAPVSYGYQAEVPASSDVESGISHVRQMDPTFDESSFNDAVMDIFFRIQGAWMNRDLAPVSSLLTDEMKRIFQEDVDRLLRDRQVNRLENIAVRKVEITEVWQESGQDYVTALVHANLFDYTTDDATGAVVSGSKSEPVKFEEYWTFTRSVGNNPWRLSAISQ</sequence>
<feature type="compositionally biased region" description="Low complexity" evidence="1">
    <location>
        <begin position="31"/>
        <end position="44"/>
    </location>
</feature>
<dbReference type="PANTHER" id="PTHR41542">
    <property type="entry name" value="BLL5807 PROTEIN"/>
    <property type="match status" value="1"/>
</dbReference>
<evidence type="ECO:0000256" key="2">
    <source>
        <dbReference type="SAM" id="Phobius"/>
    </source>
</evidence>
<dbReference type="SUPFAM" id="SSF54427">
    <property type="entry name" value="NTF2-like"/>
    <property type="match status" value="1"/>
</dbReference>
<evidence type="ECO:0000256" key="1">
    <source>
        <dbReference type="SAM" id="MobiDB-lite"/>
    </source>
</evidence>
<dbReference type="PANTHER" id="PTHR41542:SF1">
    <property type="entry name" value="BLL5807 PROTEIN"/>
    <property type="match status" value="1"/>
</dbReference>
<gene>
    <name evidence="4" type="ordered locus">Ppro_3566</name>
</gene>